<accession>A0A1I1KR46</accession>
<evidence type="ECO:0000313" key="1">
    <source>
        <dbReference type="EMBL" id="SFC63269.1"/>
    </source>
</evidence>
<dbReference type="RefSeq" id="WP_089789612.1">
    <property type="nucleotide sequence ID" value="NZ_FOKW01000012.1"/>
</dbReference>
<proteinExistence type="predicted"/>
<name>A0A1I1KR46_NATHA</name>
<keyword evidence="2" id="KW-1185">Reference proteome</keyword>
<protein>
    <submittedName>
        <fullName evidence="1">Uncharacterized protein</fullName>
    </submittedName>
</protein>
<organism evidence="1 2">
    <name type="scientific">Natronobacterium haloterrestre</name>
    <name type="common">Halobiforma haloterrestris</name>
    <dbReference type="NCBI Taxonomy" id="148448"/>
    <lineage>
        <taxon>Archaea</taxon>
        <taxon>Methanobacteriati</taxon>
        <taxon>Methanobacteriota</taxon>
        <taxon>Stenosarchaea group</taxon>
        <taxon>Halobacteria</taxon>
        <taxon>Halobacteriales</taxon>
        <taxon>Natrialbaceae</taxon>
        <taxon>Natronobacterium</taxon>
    </lineage>
</organism>
<dbReference type="AlphaFoldDB" id="A0A1I1KR46"/>
<evidence type="ECO:0000313" key="2">
    <source>
        <dbReference type="Proteomes" id="UP000199161"/>
    </source>
</evidence>
<reference evidence="2" key="1">
    <citation type="submission" date="2016-10" db="EMBL/GenBank/DDBJ databases">
        <authorList>
            <person name="Varghese N."/>
            <person name="Submissions S."/>
        </authorList>
    </citation>
    <scope>NUCLEOTIDE SEQUENCE [LARGE SCALE GENOMIC DNA]</scope>
    <source>
        <strain evidence="2">DSM 13078</strain>
    </source>
</reference>
<dbReference type="Proteomes" id="UP000199161">
    <property type="component" value="Unassembled WGS sequence"/>
</dbReference>
<dbReference type="OrthoDB" id="297068at2157"/>
<sequence>MTEREEHENEERTVKCPVEGCDEEVLARGIHLHVRQSADDGHGPQGEVPDGVTFDGLETVGSQSVRMKYPTERDSEEVARLCPYCSEVFTGKEGVRIHLGQTAGRKNHPPNANELHEPEDFPQVTVDAHGNVEGVLSKWADDGEDLPTGPRLPATRVYRYIAQLLAEDKYQEAQRARQMLLGNSEYE</sequence>
<dbReference type="EMBL" id="FOKW01000012">
    <property type="protein sequence ID" value="SFC63269.1"/>
    <property type="molecule type" value="Genomic_DNA"/>
</dbReference>
<gene>
    <name evidence="1" type="ORF">SAMN05444422_112107</name>
</gene>